<dbReference type="InterPro" id="IPR017900">
    <property type="entry name" value="4Fe4S_Fe_S_CS"/>
</dbReference>
<comment type="caution">
    <text evidence="9">The sequence shown here is derived from an EMBL/GenBank/DDBJ whole genome shotgun (WGS) entry which is preliminary data.</text>
</comment>
<dbReference type="InterPro" id="IPR016174">
    <property type="entry name" value="Di-haem_cyt_TM"/>
</dbReference>
<keyword evidence="6" id="KW-0472">Membrane</keyword>
<protein>
    <recommendedName>
        <fullName evidence="11">Cytochrome b/b6-like protein</fullName>
    </recommendedName>
</protein>
<dbReference type="AlphaFoldDB" id="A0A1E5QC05"/>
<evidence type="ECO:0000313" key="9">
    <source>
        <dbReference type="EMBL" id="OEJ69593.1"/>
    </source>
</evidence>
<accession>A0A1E5QC05</accession>
<comment type="subunit">
    <text evidence="1">The main subunits of complex b-c1 are: cytochrome b, cytochrome c1 and the Rieske protein.</text>
</comment>
<dbReference type="InterPro" id="IPR017896">
    <property type="entry name" value="4Fe4S_Fe-S-bd"/>
</dbReference>
<dbReference type="SUPFAM" id="SSF54862">
    <property type="entry name" value="4Fe-4S ferredoxins"/>
    <property type="match status" value="1"/>
</dbReference>
<reference evidence="10" key="1">
    <citation type="submission" date="2016-07" db="EMBL/GenBank/DDBJ databases">
        <authorList>
            <person name="Florea S."/>
            <person name="Webb J.S."/>
            <person name="Jaromczyk J."/>
            <person name="Schardl C.L."/>
        </authorList>
    </citation>
    <scope>NUCLEOTIDE SEQUENCE [LARGE SCALE GENOMIC DNA]</scope>
    <source>
        <strain evidence="10">MV-1</strain>
    </source>
</reference>
<dbReference type="GO" id="GO:0046872">
    <property type="term" value="F:metal ion binding"/>
    <property type="evidence" value="ECO:0007669"/>
    <property type="project" value="UniProtKB-KW"/>
</dbReference>
<keyword evidence="10" id="KW-1185">Reference proteome</keyword>
<dbReference type="GO" id="GO:0016020">
    <property type="term" value="C:membrane"/>
    <property type="evidence" value="ECO:0007669"/>
    <property type="project" value="InterPro"/>
</dbReference>
<dbReference type="PROSITE" id="PS00198">
    <property type="entry name" value="4FE4S_FER_1"/>
    <property type="match status" value="2"/>
</dbReference>
<dbReference type="PANTHER" id="PTHR19271:SF16">
    <property type="entry name" value="CYTOCHROME B"/>
    <property type="match status" value="1"/>
</dbReference>
<dbReference type="Gene3D" id="1.20.810.10">
    <property type="entry name" value="Cytochrome Bc1 Complex, Chain C"/>
    <property type="match status" value="1"/>
</dbReference>
<dbReference type="SUPFAM" id="SSF81342">
    <property type="entry name" value="Transmembrane di-heme cytochromes"/>
    <property type="match status" value="1"/>
</dbReference>
<dbReference type="Pfam" id="PF12838">
    <property type="entry name" value="Fer4_7"/>
    <property type="match status" value="1"/>
</dbReference>
<dbReference type="Gene3D" id="3.30.70.20">
    <property type="match status" value="1"/>
</dbReference>
<feature type="transmembrane region" description="Helical" evidence="6">
    <location>
        <begin position="268"/>
        <end position="287"/>
    </location>
</feature>
<dbReference type="PROSITE" id="PS51002">
    <property type="entry name" value="CYTB_NTER"/>
    <property type="match status" value="1"/>
</dbReference>
<keyword evidence="6" id="KW-1133">Transmembrane helix</keyword>
<keyword evidence="2" id="KW-0479">Metal-binding</keyword>
<evidence type="ECO:0000313" key="10">
    <source>
        <dbReference type="Proteomes" id="UP000095347"/>
    </source>
</evidence>
<dbReference type="RefSeq" id="WP_069956309.1">
    <property type="nucleotide sequence ID" value="NZ_MCGG01000002.1"/>
</dbReference>
<dbReference type="STRING" id="28181.BEN30_01765"/>
<name>A0A1E5QC05_9PROT</name>
<feature type="transmembrane region" description="Helical" evidence="6">
    <location>
        <begin position="39"/>
        <end position="58"/>
    </location>
</feature>
<keyword evidence="6" id="KW-0812">Transmembrane</keyword>
<evidence type="ECO:0000256" key="3">
    <source>
        <dbReference type="ARBA" id="ARBA00023002"/>
    </source>
</evidence>
<feature type="transmembrane region" description="Helical" evidence="6">
    <location>
        <begin position="116"/>
        <end position="140"/>
    </location>
</feature>
<dbReference type="EMBL" id="MCGG01000002">
    <property type="protein sequence ID" value="OEJ69593.1"/>
    <property type="molecule type" value="Genomic_DNA"/>
</dbReference>
<evidence type="ECO:0000256" key="1">
    <source>
        <dbReference type="ARBA" id="ARBA00011649"/>
    </source>
</evidence>
<dbReference type="InterPro" id="IPR005797">
    <property type="entry name" value="Cyt_b/b6_N"/>
</dbReference>
<dbReference type="PANTHER" id="PTHR19271">
    <property type="entry name" value="CYTOCHROME B"/>
    <property type="match status" value="1"/>
</dbReference>
<keyword evidence="4" id="KW-0408">Iron</keyword>
<evidence type="ECO:0008006" key="11">
    <source>
        <dbReference type="Google" id="ProtNLM"/>
    </source>
</evidence>
<dbReference type="Pfam" id="PF02662">
    <property type="entry name" value="FlpD"/>
    <property type="match status" value="1"/>
</dbReference>
<proteinExistence type="predicted"/>
<feature type="domain" description="4Fe-4S ferredoxin-type" evidence="8">
    <location>
        <begin position="331"/>
        <end position="360"/>
    </location>
</feature>
<feature type="domain" description="4Fe-4S ferredoxin-type" evidence="8">
    <location>
        <begin position="294"/>
        <end position="323"/>
    </location>
</feature>
<feature type="domain" description="Cytochrome b/b6 N-terminal region profile" evidence="7">
    <location>
        <begin position="1"/>
        <end position="215"/>
    </location>
</feature>
<evidence type="ECO:0000259" key="7">
    <source>
        <dbReference type="PROSITE" id="PS51002"/>
    </source>
</evidence>
<evidence type="ECO:0000256" key="2">
    <source>
        <dbReference type="ARBA" id="ARBA00022723"/>
    </source>
</evidence>
<evidence type="ECO:0000256" key="6">
    <source>
        <dbReference type="SAM" id="Phobius"/>
    </source>
</evidence>
<dbReference type="InterPro" id="IPR027387">
    <property type="entry name" value="Cytb/b6-like_sf"/>
</dbReference>
<dbReference type="InterPro" id="IPR003813">
    <property type="entry name" value="MvhD/FlpD"/>
</dbReference>
<dbReference type="GO" id="GO:0051536">
    <property type="term" value="F:iron-sulfur cluster binding"/>
    <property type="evidence" value="ECO:0007669"/>
    <property type="project" value="UniProtKB-KW"/>
</dbReference>
<evidence type="ECO:0000256" key="4">
    <source>
        <dbReference type="ARBA" id="ARBA00023004"/>
    </source>
</evidence>
<sequence>MNVLTSIRIFIQNFFLRADKEYDRAFGPEWNPMRQLGTVAFYLYFVAAITGIIVYVFFETSVNGAYESVEYMTNEQWWFAGIMRSLHRYSSDGMVLTMSLHLIREWSFDRYRGVRWYAWFTGVLVIWLLYVSGLSGYWLVWDQLAQYVAIGSMEWLDLLGIFGEPVATNFLAEGSLNDRFFTLLVFVHIFGPLFLLFMMWIHVIRVSQPKINPPRGLAIGTLVALTVLSLVNPAVSHLKANLDVIPTELELDWYYMAFYPLFDAWGPGVMWAVAIGGSLFVMAMPWLPPMRQHEPAVVTLDKCNGCKRCYEDCPYGAIEMVPRSDGLPYEQEAVVDAALCTRCGICVGACPTSTPFRAEDELITGIDLVHLPLKGMRKMVDQAMQNATDGIVIVGCDHGQKVDNIAGTAAVKLPCVAHMPPSFIDYMISQGAKGVLVAGCPECGCRFRYGVQWMQDRLEGRRDPYLRKRVPRERIRTLWASPLDEQLLNNTVKTFKDELAVLSDHVSETENGDV</sequence>
<feature type="transmembrane region" description="Helical" evidence="6">
    <location>
        <begin position="216"/>
        <end position="235"/>
    </location>
</feature>
<dbReference type="GO" id="GO:0022904">
    <property type="term" value="P:respiratory electron transport chain"/>
    <property type="evidence" value="ECO:0007669"/>
    <property type="project" value="InterPro"/>
</dbReference>
<evidence type="ECO:0000256" key="5">
    <source>
        <dbReference type="ARBA" id="ARBA00023014"/>
    </source>
</evidence>
<feature type="transmembrane region" description="Helical" evidence="6">
    <location>
        <begin position="180"/>
        <end position="204"/>
    </location>
</feature>
<dbReference type="GO" id="GO:0016491">
    <property type="term" value="F:oxidoreductase activity"/>
    <property type="evidence" value="ECO:0007669"/>
    <property type="project" value="UniProtKB-KW"/>
</dbReference>
<evidence type="ECO:0000259" key="8">
    <source>
        <dbReference type="PROSITE" id="PS51379"/>
    </source>
</evidence>
<dbReference type="OrthoDB" id="9800445at2"/>
<dbReference type="GO" id="GO:0009055">
    <property type="term" value="F:electron transfer activity"/>
    <property type="evidence" value="ECO:0007669"/>
    <property type="project" value="InterPro"/>
</dbReference>
<dbReference type="Proteomes" id="UP000095347">
    <property type="component" value="Unassembled WGS sequence"/>
</dbReference>
<dbReference type="PROSITE" id="PS51379">
    <property type="entry name" value="4FE4S_FER_2"/>
    <property type="match status" value="2"/>
</dbReference>
<gene>
    <name evidence="9" type="ORF">BEN30_01765</name>
</gene>
<organism evidence="9 10">
    <name type="scientific">Magnetovibrio blakemorei</name>
    <dbReference type="NCBI Taxonomy" id="28181"/>
    <lineage>
        <taxon>Bacteria</taxon>
        <taxon>Pseudomonadati</taxon>
        <taxon>Pseudomonadota</taxon>
        <taxon>Alphaproteobacteria</taxon>
        <taxon>Rhodospirillales</taxon>
        <taxon>Magnetovibrionaceae</taxon>
        <taxon>Magnetovibrio</taxon>
    </lineage>
</organism>
<keyword evidence="5" id="KW-0411">Iron-sulfur</keyword>
<keyword evidence="3" id="KW-0560">Oxidoreductase</keyword>
<dbReference type="Pfam" id="PF00033">
    <property type="entry name" value="Cytochrome_B"/>
    <property type="match status" value="1"/>
</dbReference>